<dbReference type="InterPro" id="IPR003653">
    <property type="entry name" value="Peptidase_C48_C"/>
</dbReference>
<evidence type="ECO:0000256" key="3">
    <source>
        <dbReference type="ARBA" id="ARBA00022801"/>
    </source>
</evidence>
<feature type="compositionally biased region" description="Low complexity" evidence="5">
    <location>
        <begin position="127"/>
        <end position="140"/>
    </location>
</feature>
<dbReference type="Gene3D" id="3.40.395.10">
    <property type="entry name" value="Adenoviral Proteinase, Chain A"/>
    <property type="match status" value="1"/>
</dbReference>
<feature type="domain" description="Ubiquitin-like protease family profile" evidence="6">
    <location>
        <begin position="296"/>
        <end position="478"/>
    </location>
</feature>
<keyword evidence="3" id="KW-0378">Hydrolase</keyword>
<keyword evidence="2" id="KW-0645">Protease</keyword>
<evidence type="ECO:0000256" key="5">
    <source>
        <dbReference type="SAM" id="MobiDB-lite"/>
    </source>
</evidence>
<dbReference type="PANTHER" id="PTHR12606:SF1">
    <property type="entry name" value="UBIQUITIN-LIKE-SPECIFIC PROTEASE 1A"/>
    <property type="match status" value="1"/>
</dbReference>
<accession>A0AAD9ILU9</accession>
<feature type="region of interest" description="Disordered" evidence="5">
    <location>
        <begin position="127"/>
        <end position="156"/>
    </location>
</feature>
<keyword evidence="4" id="KW-0788">Thiol protease</keyword>
<dbReference type="SUPFAM" id="SSF54001">
    <property type="entry name" value="Cysteine proteinases"/>
    <property type="match status" value="1"/>
</dbReference>
<gene>
    <name evidence="7" type="ORF">QBZ16_001918</name>
</gene>
<evidence type="ECO:0000313" key="8">
    <source>
        <dbReference type="Proteomes" id="UP001255856"/>
    </source>
</evidence>
<evidence type="ECO:0000256" key="4">
    <source>
        <dbReference type="ARBA" id="ARBA00022807"/>
    </source>
</evidence>
<evidence type="ECO:0000259" key="6">
    <source>
        <dbReference type="PROSITE" id="PS50600"/>
    </source>
</evidence>
<dbReference type="EMBL" id="JASFZW010000002">
    <property type="protein sequence ID" value="KAK2079524.1"/>
    <property type="molecule type" value="Genomic_DNA"/>
</dbReference>
<comment type="caution">
    <text evidence="7">The sequence shown here is derived from an EMBL/GenBank/DDBJ whole genome shotgun (WGS) entry which is preliminary data.</text>
</comment>
<dbReference type="GO" id="GO:0016929">
    <property type="term" value="F:deSUMOylase activity"/>
    <property type="evidence" value="ECO:0007669"/>
    <property type="project" value="TreeGrafter"/>
</dbReference>
<dbReference type="GO" id="GO:0006508">
    <property type="term" value="P:proteolysis"/>
    <property type="evidence" value="ECO:0007669"/>
    <property type="project" value="UniProtKB-KW"/>
</dbReference>
<proteinExistence type="inferred from homology"/>
<dbReference type="Pfam" id="PF02902">
    <property type="entry name" value="Peptidase_C48"/>
    <property type="match status" value="1"/>
</dbReference>
<organism evidence="7 8">
    <name type="scientific">Prototheca wickerhamii</name>
    <dbReference type="NCBI Taxonomy" id="3111"/>
    <lineage>
        <taxon>Eukaryota</taxon>
        <taxon>Viridiplantae</taxon>
        <taxon>Chlorophyta</taxon>
        <taxon>core chlorophytes</taxon>
        <taxon>Trebouxiophyceae</taxon>
        <taxon>Chlorellales</taxon>
        <taxon>Chlorellaceae</taxon>
        <taxon>Prototheca</taxon>
    </lineage>
</organism>
<sequence>MNTVRDWFRIIGEGLSGGKRKRDASSCALSGESFTARNLAEKLDFADEAGEAEVTPFDLRSAFGADAWSAGPFQAPAQRAPDRDGLELYTQAIDLYRRISKMSQRREATTSGKSGRDVVDLTKGTAAGDAAAARAQGPVAEPVDRPRHATPPPRSGALSLFRAFVDEFADERAAPASGEFRRRGSARAASGTPAAVRLAREESRRVLSAAERAASLDGAHASALAASIRAKDEEIARLTENLERLRLQRVEGLRPSEAPARPRVPLPAGAAERYRDLVSGAGPPTERLVEHEGSGISLTRHDMATLAPGAWLNDEVINLSMALLQARDAAARGGAAPRTHFFPTFFCNKLYKDGGYDYLAVRRWTLPKRLKAAGQPSQSVLDCDRIVVPVHQGIHWTCAVVDLGKKELRYYDALLVGWGRDEACLEALARWLRDEYRDKRKEEREDVLTWPRLYPQAIPRQLNGWDCGMFLIQFADHLGRGADMTFTQADMDAYRIKAVWDLMEGSIS</sequence>
<evidence type="ECO:0000256" key="1">
    <source>
        <dbReference type="ARBA" id="ARBA00005234"/>
    </source>
</evidence>
<evidence type="ECO:0000256" key="2">
    <source>
        <dbReference type="ARBA" id="ARBA00022670"/>
    </source>
</evidence>
<dbReference type="GO" id="GO:0016926">
    <property type="term" value="P:protein desumoylation"/>
    <property type="evidence" value="ECO:0007669"/>
    <property type="project" value="TreeGrafter"/>
</dbReference>
<dbReference type="PANTHER" id="PTHR12606">
    <property type="entry name" value="SENTRIN/SUMO-SPECIFIC PROTEASE"/>
    <property type="match status" value="1"/>
</dbReference>
<dbReference type="Proteomes" id="UP001255856">
    <property type="component" value="Unassembled WGS sequence"/>
</dbReference>
<dbReference type="AlphaFoldDB" id="A0AAD9ILU9"/>
<evidence type="ECO:0000313" key="7">
    <source>
        <dbReference type="EMBL" id="KAK2079524.1"/>
    </source>
</evidence>
<protein>
    <recommendedName>
        <fullName evidence="6">Ubiquitin-like protease family profile domain-containing protein</fullName>
    </recommendedName>
</protein>
<keyword evidence="8" id="KW-1185">Reference proteome</keyword>
<comment type="similarity">
    <text evidence="1">Belongs to the peptidase C48 family.</text>
</comment>
<name>A0AAD9ILU9_PROWI</name>
<reference evidence="7" key="1">
    <citation type="submission" date="2021-01" db="EMBL/GenBank/DDBJ databases">
        <authorList>
            <person name="Eckstrom K.M.E."/>
        </authorList>
    </citation>
    <scope>NUCLEOTIDE SEQUENCE</scope>
    <source>
        <strain evidence="7">UVCC 0001</strain>
    </source>
</reference>
<dbReference type="PROSITE" id="PS50600">
    <property type="entry name" value="ULP_PROTEASE"/>
    <property type="match status" value="1"/>
</dbReference>
<dbReference type="GO" id="GO:0005634">
    <property type="term" value="C:nucleus"/>
    <property type="evidence" value="ECO:0007669"/>
    <property type="project" value="TreeGrafter"/>
</dbReference>
<dbReference type="InterPro" id="IPR038765">
    <property type="entry name" value="Papain-like_cys_pep_sf"/>
</dbReference>